<proteinExistence type="predicted"/>
<feature type="transmembrane region" description="Helical" evidence="1">
    <location>
        <begin position="273"/>
        <end position="290"/>
    </location>
</feature>
<sequence>MVRSTSDRCLESASSLLAQSAPFIEKLGELYNACEPYVESLWNKSQAIWRQLEPYHPEEFLPALFGLSLVFFGGTFMTLLACIEAYRITGWKPTVEALKVLALNYTRAMEANAKDNRVDADGNGIPDVKEADAAALATRKLRLLLKSTDPEQLERAVSSIASGFMAVVASLRIKFAKAIALGCSIGDAIDSSSAPIVSAVAERALPPEMHKWIPLARRYAARGVGVSFAWWLTRVVSAVYSAVRGSQLLVHALLGYAIRHGHLPKDAREYTDLLRFSGLGLAFIGFWLQLRGGFALSFPFNVLLLPVTLAEWFLQYFVGIEV</sequence>
<evidence type="ECO:0000256" key="1">
    <source>
        <dbReference type="SAM" id="Phobius"/>
    </source>
</evidence>
<name>A0A061R3F9_9CHLO</name>
<dbReference type="AlphaFoldDB" id="A0A061R3F9"/>
<keyword evidence="1" id="KW-1133">Transmembrane helix</keyword>
<feature type="transmembrane region" description="Helical" evidence="1">
    <location>
        <begin position="60"/>
        <end position="83"/>
    </location>
</feature>
<gene>
    <name evidence="2" type="ORF">TSPGSL018_16373</name>
</gene>
<keyword evidence="1" id="KW-0812">Transmembrane</keyword>
<dbReference type="EMBL" id="GBEZ01021465">
    <property type="protein sequence ID" value="JAC65284.1"/>
    <property type="molecule type" value="Transcribed_RNA"/>
</dbReference>
<protein>
    <submittedName>
        <fullName evidence="2">Uncharacterized protein</fullName>
    </submittedName>
</protein>
<organism evidence="2">
    <name type="scientific">Tetraselmis sp. GSL018</name>
    <dbReference type="NCBI Taxonomy" id="582737"/>
    <lineage>
        <taxon>Eukaryota</taxon>
        <taxon>Viridiplantae</taxon>
        <taxon>Chlorophyta</taxon>
        <taxon>core chlorophytes</taxon>
        <taxon>Chlorodendrophyceae</taxon>
        <taxon>Chlorodendrales</taxon>
        <taxon>Chlorodendraceae</taxon>
        <taxon>Tetraselmis</taxon>
    </lineage>
</organism>
<evidence type="ECO:0000313" key="2">
    <source>
        <dbReference type="EMBL" id="JAC65284.1"/>
    </source>
</evidence>
<reference evidence="2" key="1">
    <citation type="submission" date="2014-05" db="EMBL/GenBank/DDBJ databases">
        <title>The transcriptome of the halophilic microalga Tetraselmis sp. GSL018 isolated from the Great Salt Lake, Utah.</title>
        <authorList>
            <person name="Jinkerson R.E."/>
            <person name="D'Adamo S."/>
            <person name="Posewitz M.C."/>
        </authorList>
    </citation>
    <scope>NUCLEOTIDE SEQUENCE</scope>
    <source>
        <strain evidence="2">GSL018</strain>
    </source>
</reference>
<keyword evidence="1" id="KW-0472">Membrane</keyword>
<accession>A0A061R3F9</accession>